<evidence type="ECO:0000313" key="2">
    <source>
        <dbReference type="EMBL" id="KAG5271279.1"/>
    </source>
</evidence>
<evidence type="ECO:0000256" key="1">
    <source>
        <dbReference type="SAM" id="MobiDB-lite"/>
    </source>
</evidence>
<dbReference type="AlphaFoldDB" id="A0AAV6G853"/>
<feature type="region of interest" description="Disordered" evidence="1">
    <location>
        <begin position="115"/>
        <end position="145"/>
    </location>
</feature>
<dbReference type="Proteomes" id="UP000823561">
    <property type="component" value="Chromosome 13"/>
</dbReference>
<evidence type="ECO:0000313" key="3">
    <source>
        <dbReference type="Proteomes" id="UP000823561"/>
    </source>
</evidence>
<sequence>MIDLQSLEGREERTKLKTTFLSLTEDPRGKVVKMLKEEHEMAHSDVNSARGTLTARGVCHCFLWPDGETFSCITWASTSLHTYTHTATCQSNYHCSAVIWAHRVPARFREHGQTRAAPFRLETSAPTEASGKITQQSGRDVTADQ</sequence>
<proteinExistence type="predicted"/>
<keyword evidence="3" id="KW-1185">Reference proteome</keyword>
<feature type="compositionally biased region" description="Polar residues" evidence="1">
    <location>
        <begin position="124"/>
        <end position="145"/>
    </location>
</feature>
<name>A0AAV6G853_9TELE</name>
<comment type="caution">
    <text evidence="2">The sequence shown here is derived from an EMBL/GenBank/DDBJ whole genome shotgun (WGS) entry which is preliminary data.</text>
</comment>
<reference evidence="2" key="1">
    <citation type="submission" date="2020-10" db="EMBL/GenBank/DDBJ databases">
        <title>Chromosome-scale genome assembly of the Allis shad, Alosa alosa.</title>
        <authorList>
            <person name="Margot Z."/>
            <person name="Christophe K."/>
            <person name="Cabau C."/>
            <person name="Louis A."/>
            <person name="Berthelot C."/>
            <person name="Parey E."/>
            <person name="Roest Crollius H."/>
            <person name="Montfort J."/>
            <person name="Robinson-Rechavi M."/>
            <person name="Bucao C."/>
            <person name="Bouchez O."/>
            <person name="Gislard M."/>
            <person name="Lluch J."/>
            <person name="Milhes M."/>
            <person name="Lampietro C."/>
            <person name="Lopez Roques C."/>
            <person name="Donnadieu C."/>
            <person name="Braasch I."/>
            <person name="Desvignes T."/>
            <person name="Postlethwait J."/>
            <person name="Bobe J."/>
            <person name="Guiguen Y."/>
        </authorList>
    </citation>
    <scope>NUCLEOTIDE SEQUENCE</scope>
    <source>
        <strain evidence="2">M-15738</strain>
        <tissue evidence="2">Blood</tissue>
    </source>
</reference>
<dbReference type="EMBL" id="JADWDJ010000013">
    <property type="protein sequence ID" value="KAG5271279.1"/>
    <property type="molecule type" value="Genomic_DNA"/>
</dbReference>
<accession>A0AAV6G853</accession>
<organism evidence="2 3">
    <name type="scientific">Alosa alosa</name>
    <name type="common">allis shad</name>
    <dbReference type="NCBI Taxonomy" id="278164"/>
    <lineage>
        <taxon>Eukaryota</taxon>
        <taxon>Metazoa</taxon>
        <taxon>Chordata</taxon>
        <taxon>Craniata</taxon>
        <taxon>Vertebrata</taxon>
        <taxon>Euteleostomi</taxon>
        <taxon>Actinopterygii</taxon>
        <taxon>Neopterygii</taxon>
        <taxon>Teleostei</taxon>
        <taxon>Clupei</taxon>
        <taxon>Clupeiformes</taxon>
        <taxon>Clupeoidei</taxon>
        <taxon>Clupeidae</taxon>
        <taxon>Alosa</taxon>
    </lineage>
</organism>
<gene>
    <name evidence="2" type="ORF">AALO_G00177970</name>
</gene>
<protein>
    <submittedName>
        <fullName evidence="2">Uncharacterized protein</fullName>
    </submittedName>
</protein>